<reference evidence="1" key="1">
    <citation type="journal article" date="2014" name="Int. J. Syst. Evol. Microbiol.">
        <title>Complete genome sequence of Corynebacterium casei LMG S-19264T (=DSM 44701T), isolated from a smear-ripened cheese.</title>
        <authorList>
            <consortium name="US DOE Joint Genome Institute (JGI-PGF)"/>
            <person name="Walter F."/>
            <person name="Albersmeier A."/>
            <person name="Kalinowski J."/>
            <person name="Ruckert C."/>
        </authorList>
    </citation>
    <scope>NUCLEOTIDE SEQUENCE</scope>
    <source>
        <strain evidence="1">CGMCC 4.5737</strain>
    </source>
</reference>
<dbReference type="AlphaFoldDB" id="A0A8J3CDJ1"/>
<reference evidence="1" key="2">
    <citation type="submission" date="2020-09" db="EMBL/GenBank/DDBJ databases">
        <authorList>
            <person name="Sun Q."/>
            <person name="Zhou Y."/>
        </authorList>
    </citation>
    <scope>NUCLEOTIDE SEQUENCE</scope>
    <source>
        <strain evidence="1">CGMCC 4.5737</strain>
    </source>
</reference>
<name>A0A8J3CDJ1_9PSEU</name>
<organism evidence="1 2">
    <name type="scientific">Longimycelium tulufanense</name>
    <dbReference type="NCBI Taxonomy" id="907463"/>
    <lineage>
        <taxon>Bacteria</taxon>
        <taxon>Bacillati</taxon>
        <taxon>Actinomycetota</taxon>
        <taxon>Actinomycetes</taxon>
        <taxon>Pseudonocardiales</taxon>
        <taxon>Pseudonocardiaceae</taxon>
        <taxon>Longimycelium</taxon>
    </lineage>
</organism>
<sequence length="131" mass="14521">MDVPSTCGQGLAAHSVLPAKLGGLTAAVANVLETHAKALDLEDENAKQEHVVYQRLVEAHRQVATQLLATGREMAGYRDLPMGRHDPNLMASPEVAEIFEKFVQAEQELLALLQEWVEQDQTMLRDMGRME</sequence>
<comment type="caution">
    <text evidence="1">The sequence shown here is derived from an EMBL/GenBank/DDBJ whole genome shotgun (WGS) entry which is preliminary data.</text>
</comment>
<proteinExistence type="predicted"/>
<dbReference type="Proteomes" id="UP000637578">
    <property type="component" value="Unassembled WGS sequence"/>
</dbReference>
<evidence type="ECO:0000313" key="2">
    <source>
        <dbReference type="Proteomes" id="UP000637578"/>
    </source>
</evidence>
<keyword evidence="2" id="KW-1185">Reference proteome</keyword>
<dbReference type="RefSeq" id="WP_189058399.1">
    <property type="nucleotide sequence ID" value="NZ_BMMK01000013.1"/>
</dbReference>
<dbReference type="EMBL" id="BMMK01000013">
    <property type="protein sequence ID" value="GGM58350.1"/>
    <property type="molecule type" value="Genomic_DNA"/>
</dbReference>
<protein>
    <submittedName>
        <fullName evidence="1">Uncharacterized protein</fullName>
    </submittedName>
</protein>
<accession>A0A8J3CDJ1</accession>
<gene>
    <name evidence="1" type="ORF">GCM10012275_31960</name>
</gene>
<evidence type="ECO:0000313" key="1">
    <source>
        <dbReference type="EMBL" id="GGM58350.1"/>
    </source>
</evidence>